<name>A0A9D9ESH8_9BACT</name>
<dbReference type="AlphaFoldDB" id="A0A9D9ESH8"/>
<proteinExistence type="predicted"/>
<dbReference type="SMART" id="SM00245">
    <property type="entry name" value="TSPc"/>
    <property type="match status" value="1"/>
</dbReference>
<reference evidence="5" key="1">
    <citation type="submission" date="2020-10" db="EMBL/GenBank/DDBJ databases">
        <authorList>
            <person name="Gilroy R."/>
        </authorList>
    </citation>
    <scope>NUCLEOTIDE SEQUENCE</scope>
    <source>
        <strain evidence="5">B1-20833</strain>
    </source>
</reference>
<keyword evidence="1" id="KW-0645">Protease</keyword>
<evidence type="ECO:0000256" key="1">
    <source>
        <dbReference type="ARBA" id="ARBA00022670"/>
    </source>
</evidence>
<evidence type="ECO:0000256" key="3">
    <source>
        <dbReference type="ARBA" id="ARBA00022825"/>
    </source>
</evidence>
<sequence length="432" mass="47280">MKPERYIMSAIALATTAFLPLKAQDTPEEKLNMTMYAIMNMYVDTVDKASFVNDVIARTVSTLDPFSAYLTPEEARANEAALLGPTASGADSGPASGKTVQTAYMADARTGYIRLTMFAESSPEEFRQAVGKLGKQGMKNLILDIQGNPGGFMESAIAIADELLGGNRTIVTTSGAHIPTESACTQVDGCFETGRVVLLTNGQTMSAAEILAGALRDWDRAVIVGSTTFGKGLIQETLPFKDGSALRLTVARYLTPCGMTIQKPYEGYGKVFADTAGTFRSLTNGRLLKSRGGIEADVYVPRDTVFMTQWYYNVSFNGMQKSEVSSYLRENGDMLKKKYRTPEAYFRKFTGEDEMFRELTDKAVASGLPFDRKECDRSAYAIKTQLKALLARELYPDDHDIYYRILNTANPAVVKALGLLSGDEYDGILGIK</sequence>
<dbReference type="InterPro" id="IPR029045">
    <property type="entry name" value="ClpP/crotonase-like_dom_sf"/>
</dbReference>
<dbReference type="GO" id="GO:0004175">
    <property type="term" value="F:endopeptidase activity"/>
    <property type="evidence" value="ECO:0007669"/>
    <property type="project" value="TreeGrafter"/>
</dbReference>
<evidence type="ECO:0000256" key="2">
    <source>
        <dbReference type="ARBA" id="ARBA00022801"/>
    </source>
</evidence>
<feature type="domain" description="Tail specific protease" evidence="4">
    <location>
        <begin position="75"/>
        <end position="264"/>
    </location>
</feature>
<keyword evidence="2" id="KW-0378">Hydrolase</keyword>
<comment type="caution">
    <text evidence="5">The sequence shown here is derived from an EMBL/GenBank/DDBJ whole genome shotgun (WGS) entry which is preliminary data.</text>
</comment>
<dbReference type="PANTHER" id="PTHR32060">
    <property type="entry name" value="TAIL-SPECIFIC PROTEASE"/>
    <property type="match status" value="1"/>
</dbReference>
<evidence type="ECO:0000259" key="4">
    <source>
        <dbReference type="SMART" id="SM00245"/>
    </source>
</evidence>
<accession>A0A9D9ESH8</accession>
<dbReference type="Pfam" id="PF03572">
    <property type="entry name" value="Peptidase_S41"/>
    <property type="match status" value="1"/>
</dbReference>
<dbReference type="SUPFAM" id="SSF52096">
    <property type="entry name" value="ClpP/crotonase"/>
    <property type="match status" value="1"/>
</dbReference>
<dbReference type="Gene3D" id="3.90.226.10">
    <property type="entry name" value="2-enoyl-CoA Hydratase, Chain A, domain 1"/>
    <property type="match status" value="1"/>
</dbReference>
<dbReference type="InterPro" id="IPR004447">
    <property type="entry name" value="Peptidase_S41A"/>
</dbReference>
<dbReference type="GO" id="GO:0008236">
    <property type="term" value="F:serine-type peptidase activity"/>
    <property type="evidence" value="ECO:0007669"/>
    <property type="project" value="UniProtKB-KW"/>
</dbReference>
<dbReference type="CDD" id="cd07560">
    <property type="entry name" value="Peptidase_S41_CPP"/>
    <property type="match status" value="1"/>
</dbReference>
<organism evidence="5 6">
    <name type="scientific">Candidatus Cryptobacteroides intestinavium</name>
    <dbReference type="NCBI Taxonomy" id="2840766"/>
    <lineage>
        <taxon>Bacteria</taxon>
        <taxon>Pseudomonadati</taxon>
        <taxon>Bacteroidota</taxon>
        <taxon>Bacteroidia</taxon>
        <taxon>Bacteroidales</taxon>
        <taxon>Candidatus Cryptobacteroides</taxon>
    </lineage>
</organism>
<evidence type="ECO:0000313" key="5">
    <source>
        <dbReference type="EMBL" id="MBO8452407.1"/>
    </source>
</evidence>
<reference evidence="5" key="2">
    <citation type="journal article" date="2021" name="PeerJ">
        <title>Extensive microbial diversity within the chicken gut microbiome revealed by metagenomics and culture.</title>
        <authorList>
            <person name="Gilroy R."/>
            <person name="Ravi A."/>
            <person name="Getino M."/>
            <person name="Pursley I."/>
            <person name="Horton D.L."/>
            <person name="Alikhan N.F."/>
            <person name="Baker D."/>
            <person name="Gharbi K."/>
            <person name="Hall N."/>
            <person name="Watson M."/>
            <person name="Adriaenssens E.M."/>
            <person name="Foster-Nyarko E."/>
            <person name="Jarju S."/>
            <person name="Secka A."/>
            <person name="Antonio M."/>
            <person name="Oren A."/>
            <person name="Chaudhuri R.R."/>
            <person name="La Ragione R."/>
            <person name="Hildebrand F."/>
            <person name="Pallen M.J."/>
        </authorList>
    </citation>
    <scope>NUCLEOTIDE SEQUENCE</scope>
    <source>
        <strain evidence="5">B1-20833</strain>
    </source>
</reference>
<dbReference type="GO" id="GO:0030288">
    <property type="term" value="C:outer membrane-bounded periplasmic space"/>
    <property type="evidence" value="ECO:0007669"/>
    <property type="project" value="TreeGrafter"/>
</dbReference>
<keyword evidence="3" id="KW-0720">Serine protease</keyword>
<protein>
    <recommendedName>
        <fullName evidence="4">Tail specific protease domain-containing protein</fullName>
    </recommendedName>
</protein>
<dbReference type="PANTHER" id="PTHR32060:SF30">
    <property type="entry name" value="CARBOXY-TERMINAL PROCESSING PROTEASE CTPA"/>
    <property type="match status" value="1"/>
</dbReference>
<dbReference type="GO" id="GO:0007165">
    <property type="term" value="P:signal transduction"/>
    <property type="evidence" value="ECO:0007669"/>
    <property type="project" value="TreeGrafter"/>
</dbReference>
<dbReference type="GO" id="GO:0006508">
    <property type="term" value="P:proteolysis"/>
    <property type="evidence" value="ECO:0007669"/>
    <property type="project" value="UniProtKB-KW"/>
</dbReference>
<dbReference type="InterPro" id="IPR005151">
    <property type="entry name" value="Tail-specific_protease"/>
</dbReference>
<dbReference type="Proteomes" id="UP000823661">
    <property type="component" value="Unassembled WGS sequence"/>
</dbReference>
<gene>
    <name evidence="5" type="ORF">IAC06_05945</name>
</gene>
<dbReference type="EMBL" id="JADIMI010000059">
    <property type="protein sequence ID" value="MBO8452407.1"/>
    <property type="molecule type" value="Genomic_DNA"/>
</dbReference>
<evidence type="ECO:0000313" key="6">
    <source>
        <dbReference type="Proteomes" id="UP000823661"/>
    </source>
</evidence>